<dbReference type="Proteomes" id="UP000012073">
    <property type="component" value="Unassembled WGS sequence"/>
</dbReference>
<keyword evidence="4" id="KW-1015">Disulfide bond</keyword>
<keyword evidence="3" id="KW-0256">Endoplasmic reticulum</keyword>
<dbReference type="OMA" id="KHESASH"/>
<feature type="compositionally biased region" description="Polar residues" evidence="5">
    <location>
        <begin position="202"/>
        <end position="213"/>
    </location>
</feature>
<feature type="compositionally biased region" description="Basic and acidic residues" evidence="5">
    <location>
        <begin position="278"/>
        <end position="290"/>
    </location>
</feature>
<dbReference type="Gene3D" id="2.70.130.10">
    <property type="entry name" value="Mannose-6-phosphate receptor binding domain"/>
    <property type="match status" value="1"/>
</dbReference>
<dbReference type="InterPro" id="IPR039794">
    <property type="entry name" value="Gtb1-like"/>
</dbReference>
<dbReference type="GeneID" id="17325503"/>
<dbReference type="CDD" id="cd00112">
    <property type="entry name" value="LDLa"/>
    <property type="match status" value="1"/>
</dbReference>
<dbReference type="SUPFAM" id="SSF50911">
    <property type="entry name" value="Mannose 6-phosphate receptor domain"/>
    <property type="match status" value="1"/>
</dbReference>
<dbReference type="PANTHER" id="PTHR12630">
    <property type="entry name" value="N-LINKED OLIGOSACCHARIDE PROCESSING"/>
    <property type="match status" value="1"/>
</dbReference>
<sequence length="573" mass="63562">MLVTPFIQFIAAILLCRDVNALRGAHPLNTTALESGIVCAPRDAPGHAPVSIPPAKLNDDYCDCADGSDEPGTAACPGAVFWCRNKAFRPVKLPSSWVDDGSCDCCDGSDEPAGTCTDTCSEERKKQLAMAKKQADAIIAGVATRQKYAKEAASDAKKDEREIKNLEQELERVEIDLKRSGRRADSLRKRRDYEDDLRRAAETNSPSPTSNPATDTGISSDEDSDDGDDAFIGNHDDHGNDGERNLELQTGDKEGGHDDHPDEKVKVKADAAQSEIENESKSDHKSHDDIHDDTDEDSAAEDDDVANDEDEDEDYSDDDDESFADDEDDDDKCPDCEEDGEEDEEKANAEEWNSDADDIDVDMVCAELGADGLNSILRKLNYYKIIVLSKLQRLLPISPPALIARERISDCVEKADTARYKLEDKKRHIQERLKKLKGKTSLDYGSDGALRKLHGKCIKKAVTQYEFEICPFDLVRQYEHGSVIAVLGRFKGWKGDGRNRLMNFAQGDRCWNGPARSIKVELSCGDTEEIVSVEEPNRCAYFMKFKTPAFCEKAAADAILADFEETERPKEEL</sequence>
<evidence type="ECO:0000256" key="5">
    <source>
        <dbReference type="SAM" id="MobiDB-lite"/>
    </source>
</evidence>
<evidence type="ECO:0000256" key="3">
    <source>
        <dbReference type="ARBA" id="ARBA00022824"/>
    </source>
</evidence>
<proteinExistence type="predicted"/>
<dbReference type="KEGG" id="ccp:CHC_T00000021001"/>
<dbReference type="GO" id="GO:0006491">
    <property type="term" value="P:N-glycan processing"/>
    <property type="evidence" value="ECO:0007669"/>
    <property type="project" value="TreeGrafter"/>
</dbReference>
<dbReference type="GO" id="GO:0017177">
    <property type="term" value="C:glucosidase II complex"/>
    <property type="evidence" value="ECO:0007669"/>
    <property type="project" value="TreeGrafter"/>
</dbReference>
<gene>
    <name evidence="8" type="ORF">CHC_T00000021001</name>
</gene>
<evidence type="ECO:0000256" key="1">
    <source>
        <dbReference type="ARBA" id="ARBA00022387"/>
    </source>
</evidence>
<dbReference type="AlphaFoldDB" id="R7QJG0"/>
<evidence type="ECO:0000256" key="2">
    <source>
        <dbReference type="ARBA" id="ARBA00022729"/>
    </source>
</evidence>
<evidence type="ECO:0000256" key="6">
    <source>
        <dbReference type="SAM" id="SignalP"/>
    </source>
</evidence>
<accession>R7QJG0</accession>
<dbReference type="PhylomeDB" id="R7QJG0"/>
<feature type="compositionally biased region" description="Basic and acidic residues" evidence="5">
    <location>
        <begin position="182"/>
        <end position="201"/>
    </location>
</feature>
<dbReference type="PROSITE" id="PS51914">
    <property type="entry name" value="MRH"/>
    <property type="match status" value="1"/>
</dbReference>
<feature type="compositionally biased region" description="Basic and acidic residues" evidence="5">
    <location>
        <begin position="234"/>
        <end position="269"/>
    </location>
</feature>
<feature type="chain" id="PRO_5004442789" description="Glucosidase 2 subunit beta" evidence="6">
    <location>
        <begin position="22"/>
        <end position="573"/>
    </location>
</feature>
<dbReference type="InterPro" id="IPR044865">
    <property type="entry name" value="MRH_dom"/>
</dbReference>
<keyword evidence="9" id="KW-1185">Reference proteome</keyword>
<evidence type="ECO:0000313" key="9">
    <source>
        <dbReference type="Proteomes" id="UP000012073"/>
    </source>
</evidence>
<feature type="signal peptide" evidence="6">
    <location>
        <begin position="1"/>
        <end position="21"/>
    </location>
</feature>
<feature type="compositionally biased region" description="Acidic residues" evidence="5">
    <location>
        <begin position="291"/>
        <end position="345"/>
    </location>
</feature>
<protein>
    <recommendedName>
        <fullName evidence="1">Glucosidase 2 subunit beta</fullName>
    </recommendedName>
</protein>
<organism evidence="8 9">
    <name type="scientific">Chondrus crispus</name>
    <name type="common">Carrageen Irish moss</name>
    <name type="synonym">Polymorpha crispa</name>
    <dbReference type="NCBI Taxonomy" id="2769"/>
    <lineage>
        <taxon>Eukaryota</taxon>
        <taxon>Rhodophyta</taxon>
        <taxon>Florideophyceae</taxon>
        <taxon>Rhodymeniophycidae</taxon>
        <taxon>Gigartinales</taxon>
        <taxon>Gigartinaceae</taxon>
        <taxon>Chondrus</taxon>
    </lineage>
</organism>
<dbReference type="PANTHER" id="PTHR12630:SF1">
    <property type="entry name" value="GLUCOSIDASE 2 SUBUNIT BETA"/>
    <property type="match status" value="1"/>
</dbReference>
<dbReference type="EMBL" id="HG001883">
    <property type="protein sequence ID" value="CDF37888.1"/>
    <property type="molecule type" value="Genomic_DNA"/>
</dbReference>
<dbReference type="Pfam" id="PF12999">
    <property type="entry name" value="PRKCSH-like"/>
    <property type="match status" value="1"/>
</dbReference>
<dbReference type="InterPro" id="IPR036607">
    <property type="entry name" value="PRKCSH"/>
</dbReference>
<dbReference type="InterPro" id="IPR002172">
    <property type="entry name" value="LDrepeatLR_classA_rpt"/>
</dbReference>
<reference evidence="9" key="1">
    <citation type="journal article" date="2013" name="Proc. Natl. Acad. Sci. U.S.A.">
        <title>Genome structure and metabolic features in the red seaweed Chondrus crispus shed light on evolution of the Archaeplastida.</title>
        <authorList>
            <person name="Collen J."/>
            <person name="Porcel B."/>
            <person name="Carre W."/>
            <person name="Ball S.G."/>
            <person name="Chaparro C."/>
            <person name="Tonon T."/>
            <person name="Barbeyron T."/>
            <person name="Michel G."/>
            <person name="Noel B."/>
            <person name="Valentin K."/>
            <person name="Elias M."/>
            <person name="Artiguenave F."/>
            <person name="Arun A."/>
            <person name="Aury J.M."/>
            <person name="Barbosa-Neto J.F."/>
            <person name="Bothwell J.H."/>
            <person name="Bouget F.Y."/>
            <person name="Brillet L."/>
            <person name="Cabello-Hurtado F."/>
            <person name="Capella-Gutierrez S."/>
            <person name="Charrier B."/>
            <person name="Cladiere L."/>
            <person name="Cock J.M."/>
            <person name="Coelho S.M."/>
            <person name="Colleoni C."/>
            <person name="Czjzek M."/>
            <person name="Da Silva C."/>
            <person name="Delage L."/>
            <person name="Denoeud F."/>
            <person name="Deschamps P."/>
            <person name="Dittami S.M."/>
            <person name="Gabaldon T."/>
            <person name="Gachon C.M."/>
            <person name="Groisillier A."/>
            <person name="Herve C."/>
            <person name="Jabbari K."/>
            <person name="Katinka M."/>
            <person name="Kloareg B."/>
            <person name="Kowalczyk N."/>
            <person name="Labadie K."/>
            <person name="Leblanc C."/>
            <person name="Lopez P.J."/>
            <person name="McLachlan D.H."/>
            <person name="Meslet-Cladiere L."/>
            <person name="Moustafa A."/>
            <person name="Nehr Z."/>
            <person name="Nyvall Collen P."/>
            <person name="Panaud O."/>
            <person name="Partensky F."/>
            <person name="Poulain J."/>
            <person name="Rensing S.A."/>
            <person name="Rousvoal S."/>
            <person name="Samson G."/>
            <person name="Symeonidi A."/>
            <person name="Weissenbach J."/>
            <person name="Zambounis A."/>
            <person name="Wincker P."/>
            <person name="Boyen C."/>
        </authorList>
    </citation>
    <scope>NUCLEOTIDE SEQUENCE [LARGE SCALE GENOMIC DNA]</scope>
    <source>
        <strain evidence="9">cv. Stackhouse</strain>
    </source>
</reference>
<evidence type="ECO:0000313" key="8">
    <source>
        <dbReference type="EMBL" id="CDF37888.1"/>
    </source>
</evidence>
<dbReference type="OrthoDB" id="5205at2759"/>
<feature type="domain" description="MRH" evidence="7">
    <location>
        <begin position="409"/>
        <end position="553"/>
    </location>
</feature>
<dbReference type="InterPro" id="IPR009011">
    <property type="entry name" value="Man6P_isomerase_rcpt-bd_dom_sf"/>
</dbReference>
<dbReference type="Pfam" id="PF13015">
    <property type="entry name" value="PRKCSH_1"/>
    <property type="match status" value="1"/>
</dbReference>
<name>R7QJG0_CHOCR</name>
<dbReference type="STRING" id="2769.R7QJG0"/>
<dbReference type="InterPro" id="IPR028146">
    <property type="entry name" value="PRKCSH_N"/>
</dbReference>
<evidence type="ECO:0000256" key="4">
    <source>
        <dbReference type="ARBA" id="ARBA00023157"/>
    </source>
</evidence>
<evidence type="ECO:0000259" key="7">
    <source>
        <dbReference type="PROSITE" id="PS51914"/>
    </source>
</evidence>
<keyword evidence="2 6" id="KW-0732">Signal</keyword>
<feature type="region of interest" description="Disordered" evidence="5">
    <location>
        <begin position="182"/>
        <end position="355"/>
    </location>
</feature>
<feature type="compositionally biased region" description="Acidic residues" evidence="5">
    <location>
        <begin position="220"/>
        <end position="229"/>
    </location>
</feature>
<dbReference type="Gramene" id="CDF37888">
    <property type="protein sequence ID" value="CDF37888"/>
    <property type="gene ID" value="CHC_T00000021001"/>
</dbReference>
<dbReference type="RefSeq" id="XP_005717759.1">
    <property type="nucleotide sequence ID" value="XM_005717702.1"/>
</dbReference>